<sequence>MGEGGTASCQFHRSTLQHHCPPLPPTLVQFCRHLDDSGGFGGERVVGSGGEEQLGLGAWDVCAPPAQSIALWTLCGMRMAWEKKRAVASNLAMHQAGEAPYAPTVRVESVSRTGIRTPTC</sequence>
<protein>
    <submittedName>
        <fullName evidence="1">Uncharacterized protein</fullName>
    </submittedName>
</protein>
<dbReference type="EMBL" id="HBJA01125924">
    <property type="protein sequence ID" value="CAE0832084.1"/>
    <property type="molecule type" value="Transcribed_RNA"/>
</dbReference>
<organism evidence="1">
    <name type="scientific">Eutreptiella gymnastica</name>
    <dbReference type="NCBI Taxonomy" id="73025"/>
    <lineage>
        <taxon>Eukaryota</taxon>
        <taxon>Discoba</taxon>
        <taxon>Euglenozoa</taxon>
        <taxon>Euglenida</taxon>
        <taxon>Spirocuta</taxon>
        <taxon>Euglenophyceae</taxon>
        <taxon>Eutreptiales</taxon>
        <taxon>Eutreptiaceae</taxon>
        <taxon>Eutreptiella</taxon>
    </lineage>
</organism>
<accession>A0A6T2HH17</accession>
<reference evidence="1" key="1">
    <citation type="submission" date="2021-01" db="EMBL/GenBank/DDBJ databases">
        <authorList>
            <person name="Corre E."/>
            <person name="Pelletier E."/>
            <person name="Niang G."/>
            <person name="Scheremetjew M."/>
            <person name="Finn R."/>
            <person name="Kale V."/>
            <person name="Holt S."/>
            <person name="Cochrane G."/>
            <person name="Meng A."/>
            <person name="Brown T."/>
            <person name="Cohen L."/>
        </authorList>
    </citation>
    <scope>NUCLEOTIDE SEQUENCE</scope>
    <source>
        <strain evidence="1">CCMP1594</strain>
    </source>
</reference>
<name>A0A6T2HH17_9EUGL</name>
<dbReference type="EMBL" id="HBJA01125921">
    <property type="protein sequence ID" value="CAE0832083.1"/>
    <property type="molecule type" value="Transcribed_RNA"/>
</dbReference>
<proteinExistence type="predicted"/>
<gene>
    <name evidence="1" type="ORF">EGYM00163_LOCUS43365</name>
    <name evidence="2" type="ORF">EGYM00163_LOCUS43366</name>
</gene>
<dbReference type="AlphaFoldDB" id="A0A6T2HH17"/>
<evidence type="ECO:0000313" key="1">
    <source>
        <dbReference type="EMBL" id="CAE0832083.1"/>
    </source>
</evidence>
<evidence type="ECO:0000313" key="2">
    <source>
        <dbReference type="EMBL" id="CAE0832084.1"/>
    </source>
</evidence>